<comment type="caution">
    <text evidence="2">The sequence shown here is derived from an EMBL/GenBank/DDBJ whole genome shotgun (WGS) entry which is preliminary data.</text>
</comment>
<reference evidence="2" key="1">
    <citation type="submission" date="2016-10" db="EMBL/GenBank/DDBJ databases">
        <title>Sequence of Gallionella enrichment culture.</title>
        <authorList>
            <person name="Poehlein A."/>
            <person name="Muehling M."/>
            <person name="Daniel R."/>
        </authorList>
    </citation>
    <scope>NUCLEOTIDE SEQUENCE</scope>
</reference>
<evidence type="ECO:0000259" key="1">
    <source>
        <dbReference type="Pfam" id="PF01695"/>
    </source>
</evidence>
<gene>
    <name evidence="2" type="ORF">GALL_308500</name>
</gene>
<evidence type="ECO:0000313" key="2">
    <source>
        <dbReference type="EMBL" id="OIQ87289.1"/>
    </source>
</evidence>
<feature type="domain" description="IstB-like ATP-binding" evidence="1">
    <location>
        <begin position="1"/>
        <end position="28"/>
    </location>
</feature>
<accession>A0A1J5QUE7</accession>
<proteinExistence type="predicted"/>
<organism evidence="2">
    <name type="scientific">mine drainage metagenome</name>
    <dbReference type="NCBI Taxonomy" id="410659"/>
    <lineage>
        <taxon>unclassified sequences</taxon>
        <taxon>metagenomes</taxon>
        <taxon>ecological metagenomes</taxon>
    </lineage>
</organism>
<dbReference type="EMBL" id="MLJW01000430">
    <property type="protein sequence ID" value="OIQ87289.1"/>
    <property type="molecule type" value="Genomic_DNA"/>
</dbReference>
<name>A0A1J5QUE7_9ZZZZ</name>
<dbReference type="InterPro" id="IPR002611">
    <property type="entry name" value="IstB_ATP-bd"/>
</dbReference>
<dbReference type="GO" id="GO:0005524">
    <property type="term" value="F:ATP binding"/>
    <property type="evidence" value="ECO:0007669"/>
    <property type="project" value="InterPro"/>
</dbReference>
<dbReference type="AlphaFoldDB" id="A0A1J5QUE7"/>
<dbReference type="Pfam" id="PF01695">
    <property type="entry name" value="IstB_IS21"/>
    <property type="match status" value="1"/>
</dbReference>
<sequence>MTVAAVDRLVHHATILEMNVDSYRRRRSR</sequence>
<protein>
    <submittedName>
        <fullName evidence="2">Transposase</fullName>
    </submittedName>
</protein>